<name>A0A1I3XV33_9RHOB</name>
<dbReference type="Proteomes" id="UP000199630">
    <property type="component" value="Unassembled WGS sequence"/>
</dbReference>
<keyword evidence="2" id="KW-0808">Transferase</keyword>
<dbReference type="RefSeq" id="WP_090063072.1">
    <property type="nucleotide sequence ID" value="NZ_FORH01000011.1"/>
</dbReference>
<protein>
    <submittedName>
        <fullName evidence="2">Acetyl-CoA acetyltransferase</fullName>
    </submittedName>
</protein>
<dbReference type="PIRSF" id="PIRSF000429">
    <property type="entry name" value="Ac-CoA_Ac_transf"/>
    <property type="match status" value="1"/>
</dbReference>
<dbReference type="AlphaFoldDB" id="A0A1I3XV33"/>
<dbReference type="Gene3D" id="3.40.47.10">
    <property type="match status" value="1"/>
</dbReference>
<evidence type="ECO:0000313" key="2">
    <source>
        <dbReference type="EMBL" id="SFK23428.1"/>
    </source>
</evidence>
<evidence type="ECO:0000313" key="3">
    <source>
        <dbReference type="Proteomes" id="UP000199630"/>
    </source>
</evidence>
<dbReference type="InterPro" id="IPR055140">
    <property type="entry name" value="Thiolase_C_2"/>
</dbReference>
<organism evidence="2 3">
    <name type="scientific">Celeribacter neptunius</name>
    <dbReference type="NCBI Taxonomy" id="588602"/>
    <lineage>
        <taxon>Bacteria</taxon>
        <taxon>Pseudomonadati</taxon>
        <taxon>Pseudomonadota</taxon>
        <taxon>Alphaproteobacteria</taxon>
        <taxon>Rhodobacterales</taxon>
        <taxon>Roseobacteraceae</taxon>
        <taxon>Celeribacter</taxon>
    </lineage>
</organism>
<dbReference type="CDD" id="cd00829">
    <property type="entry name" value="SCP-x_thiolase"/>
    <property type="match status" value="1"/>
</dbReference>
<dbReference type="PANTHER" id="PTHR42870:SF1">
    <property type="entry name" value="NON-SPECIFIC LIPID-TRANSFER PROTEIN-LIKE 2"/>
    <property type="match status" value="1"/>
</dbReference>
<dbReference type="STRING" id="588602.SAMN04487991_4168"/>
<dbReference type="PANTHER" id="PTHR42870">
    <property type="entry name" value="ACETYL-COA C-ACETYLTRANSFERASE"/>
    <property type="match status" value="1"/>
</dbReference>
<dbReference type="InterPro" id="IPR016039">
    <property type="entry name" value="Thiolase-like"/>
</dbReference>
<reference evidence="3" key="1">
    <citation type="submission" date="2016-10" db="EMBL/GenBank/DDBJ databases">
        <authorList>
            <person name="Varghese N."/>
            <person name="Submissions S."/>
        </authorList>
    </citation>
    <scope>NUCLEOTIDE SEQUENCE [LARGE SCALE GENOMIC DNA]</scope>
    <source>
        <strain evidence="3">DSM 26471</strain>
    </source>
</reference>
<dbReference type="GO" id="GO:0003988">
    <property type="term" value="F:acetyl-CoA C-acyltransferase activity"/>
    <property type="evidence" value="ECO:0007669"/>
    <property type="project" value="UniProtKB-ARBA"/>
</dbReference>
<feature type="domain" description="Thiolase C-terminal" evidence="1">
    <location>
        <begin position="253"/>
        <end position="353"/>
    </location>
</feature>
<dbReference type="InterPro" id="IPR002155">
    <property type="entry name" value="Thiolase"/>
</dbReference>
<proteinExistence type="predicted"/>
<sequence>MTTDIVIAGFGSSAIARKSERSILGFAQDAILAALKDAGLSRDEVDGYIGAPFATNAGSPHAEGGDEVCAKTIAPVMGFTRLSYATDLYRRYPADMVMSAAHALIAGECRYVVGMRALYNIQGLNYATAEVPTAYGSDQFIKPFAYNIAGARFAARAQRYMAQNNVTRDDLYEVVALARRHAALNPQAIWKDKSVSREAYLGAQMIATPHGLFDCDMPVCGAGAFVMCRAEDLPTGATPAYVSGWAGFQRPERVFEMAGLTPADVTQAQLYDGFSTMIYEWLEAFGLCPKGEAARFIRDGQGNLDGTLPLNTFGGSLGEGRLHGIGHLREAYLQTAHKAGARQVAKSGPCLVQIGPYDDSAFVMLTPEPRRRVSPTT</sequence>
<accession>A0A1I3XV33</accession>
<dbReference type="SUPFAM" id="SSF53901">
    <property type="entry name" value="Thiolase-like"/>
    <property type="match status" value="2"/>
</dbReference>
<dbReference type="OrthoDB" id="9790314at2"/>
<gene>
    <name evidence="2" type="ORF">SAMN04487991_4168</name>
</gene>
<dbReference type="Pfam" id="PF22691">
    <property type="entry name" value="Thiolase_C_1"/>
    <property type="match status" value="1"/>
</dbReference>
<keyword evidence="3" id="KW-1185">Reference proteome</keyword>
<dbReference type="EMBL" id="FORH01000011">
    <property type="protein sequence ID" value="SFK23428.1"/>
    <property type="molecule type" value="Genomic_DNA"/>
</dbReference>
<evidence type="ECO:0000259" key="1">
    <source>
        <dbReference type="Pfam" id="PF22691"/>
    </source>
</evidence>